<comment type="caution">
    <text evidence="2">The sequence shown here is derived from an EMBL/GenBank/DDBJ whole genome shotgun (WGS) entry which is preliminary data.</text>
</comment>
<gene>
    <name evidence="2" type="ORF">G0P99_22165</name>
</gene>
<feature type="chain" id="PRO_5025588720" evidence="1">
    <location>
        <begin position="25"/>
        <end position="235"/>
    </location>
</feature>
<dbReference type="InterPro" id="IPR010634">
    <property type="entry name" value="DUF1223"/>
</dbReference>
<dbReference type="EMBL" id="JAAGOX010000055">
    <property type="protein sequence ID" value="NDW47659.1"/>
    <property type="molecule type" value="Genomic_DNA"/>
</dbReference>
<proteinExistence type="predicted"/>
<dbReference type="Pfam" id="PF06764">
    <property type="entry name" value="DUF1223"/>
    <property type="match status" value="1"/>
</dbReference>
<sequence>MKTAALRLALTMLTALAVSGIARAEQPVVVELFTSQGCSSCPPADAIMHRLAARDDVIGLALHVDYWDYIGWKDAFASPAHTLRQQAYARSGGRSMIYTPQMVVQGVEDVVGAREPDVLSLIEAHKKQPALVDLSVARVGQTLSVSLAPSGDSVAGDHVVQLIRYTPLRHASIKRGELAGRDLDYANVVESLSVVGRWDGRSQMDLIVPAEGDLPAVVLVQQAGAGPILAAARVK</sequence>
<organism evidence="2">
    <name type="scientific">Ruegeria sp. PrR005</name>
    <dbReference type="NCBI Taxonomy" id="2706882"/>
    <lineage>
        <taxon>Bacteria</taxon>
        <taxon>Pseudomonadati</taxon>
        <taxon>Pseudomonadota</taxon>
        <taxon>Alphaproteobacteria</taxon>
        <taxon>Rhodobacterales</taxon>
        <taxon>Roseobacteraceae</taxon>
        <taxon>Ruegeria</taxon>
    </lineage>
</organism>
<dbReference type="RefSeq" id="WP_164132662.1">
    <property type="nucleotide sequence ID" value="NZ_JAAGOX010000055.1"/>
</dbReference>
<accession>A0A6B2NZ11</accession>
<dbReference type="PANTHER" id="PTHR36057">
    <property type="match status" value="1"/>
</dbReference>
<reference evidence="2" key="1">
    <citation type="submission" date="2020-02" db="EMBL/GenBank/DDBJ databases">
        <title>Delineation of the pyrene-degrading pathway in Roseobacter clade bacteria by genomic analysis.</title>
        <authorList>
            <person name="Zhou H."/>
            <person name="Wang H."/>
        </authorList>
    </citation>
    <scope>NUCLEOTIDE SEQUENCE</scope>
    <source>
        <strain evidence="2">PrR005</strain>
    </source>
</reference>
<dbReference type="PANTHER" id="PTHR36057:SF1">
    <property type="entry name" value="LIPOPROTEIN LIPID ATTACHMENT SITE-LIKE PROTEIN, PUTATIVE (DUF1223)-RELATED"/>
    <property type="match status" value="1"/>
</dbReference>
<keyword evidence="1" id="KW-0732">Signal</keyword>
<evidence type="ECO:0000256" key="1">
    <source>
        <dbReference type="SAM" id="SignalP"/>
    </source>
</evidence>
<protein>
    <submittedName>
        <fullName evidence="2">DUF1223 domain-containing protein</fullName>
    </submittedName>
</protein>
<name>A0A6B2NZ11_9RHOB</name>
<dbReference type="SUPFAM" id="SSF52833">
    <property type="entry name" value="Thioredoxin-like"/>
    <property type="match status" value="1"/>
</dbReference>
<dbReference type="AlphaFoldDB" id="A0A6B2NZ11"/>
<evidence type="ECO:0000313" key="2">
    <source>
        <dbReference type="EMBL" id="NDW47659.1"/>
    </source>
</evidence>
<dbReference type="InterPro" id="IPR036249">
    <property type="entry name" value="Thioredoxin-like_sf"/>
</dbReference>
<feature type="signal peptide" evidence="1">
    <location>
        <begin position="1"/>
        <end position="24"/>
    </location>
</feature>